<dbReference type="GO" id="GO:0008478">
    <property type="term" value="F:pyridoxal kinase activity"/>
    <property type="evidence" value="ECO:0007669"/>
    <property type="project" value="UniProtKB-EC"/>
</dbReference>
<evidence type="ECO:0000256" key="2">
    <source>
        <dbReference type="ARBA" id="ARBA00022679"/>
    </source>
</evidence>
<dbReference type="NCBIfam" id="TIGR00687">
    <property type="entry name" value="pyridox_kin"/>
    <property type="match status" value="1"/>
</dbReference>
<reference evidence="7 8" key="1">
    <citation type="submission" date="2022-01" db="EMBL/GenBank/DDBJ databases">
        <authorList>
            <person name="Won M."/>
            <person name="Kim S.-J."/>
            <person name="Kwon S.-W."/>
        </authorList>
    </citation>
    <scope>NUCLEOTIDE SEQUENCE [LARGE SCALE GENOMIC DNA]</scope>
    <source>
        <strain evidence="7 8">KCTC 23505</strain>
    </source>
</reference>
<evidence type="ECO:0000256" key="3">
    <source>
        <dbReference type="ARBA" id="ARBA00022741"/>
    </source>
</evidence>
<dbReference type="SUPFAM" id="SSF53613">
    <property type="entry name" value="Ribokinase-like"/>
    <property type="match status" value="1"/>
</dbReference>
<gene>
    <name evidence="7" type="primary">pdxY</name>
    <name evidence="7" type="ORF">L2A60_17710</name>
</gene>
<dbReference type="InterPro" id="IPR004625">
    <property type="entry name" value="PyrdxlKinase"/>
</dbReference>
<dbReference type="EMBL" id="JAKGBZ010000057">
    <property type="protein sequence ID" value="MCF3948508.1"/>
    <property type="molecule type" value="Genomic_DNA"/>
</dbReference>
<comment type="caution">
    <text evidence="7">The sequence shown here is derived from an EMBL/GenBank/DDBJ whole genome shotgun (WGS) entry which is preliminary data.</text>
</comment>
<evidence type="ECO:0000259" key="6">
    <source>
        <dbReference type="Pfam" id="PF08543"/>
    </source>
</evidence>
<keyword evidence="2 7" id="KW-0808">Transferase</keyword>
<dbReference type="InterPro" id="IPR029056">
    <property type="entry name" value="Ribokinase-like"/>
</dbReference>
<sequence>MDANAHLASQARAAPSDPMAILSIQSQVLTGAVGNSAAGFILARLGHEVWPLPTVLLSHHPGHGGAEGGPVKPARLAALIEGLARRGAFARCEAVMSGYLGAEAAVPVVLDAVARARAANPTALYACDPVIGDAGRAYVPEPLIAAFRHRLIPQAGLAFPNPFELEVLTGTAPRSRSAAFEAMDALGPPVVVLTGFAGAETPPGALDILLRAGGIRRCATVPHLERHFPGAGDAFAALFIARFLVDRNPRAALESAVAAQRALLEATMRSNSDELAIIAAQELWVAAACETEPQKPDRDAQFR</sequence>
<name>A0ABS9E0N6_9PROT</name>
<keyword evidence="8" id="KW-1185">Reference proteome</keyword>
<feature type="domain" description="Pyridoxamine kinase/Phosphomethylpyrimidine kinase" evidence="6">
    <location>
        <begin position="91"/>
        <end position="265"/>
    </location>
</feature>
<evidence type="ECO:0000256" key="4">
    <source>
        <dbReference type="ARBA" id="ARBA00022777"/>
    </source>
</evidence>
<dbReference type="Proteomes" id="UP001521209">
    <property type="component" value="Unassembled WGS sequence"/>
</dbReference>
<dbReference type="EC" id="2.7.1.35" evidence="1"/>
<dbReference type="PANTHER" id="PTHR10534:SF2">
    <property type="entry name" value="PYRIDOXAL KINASE"/>
    <property type="match status" value="1"/>
</dbReference>
<evidence type="ECO:0000313" key="7">
    <source>
        <dbReference type="EMBL" id="MCF3948508.1"/>
    </source>
</evidence>
<dbReference type="RefSeq" id="WP_235705790.1">
    <property type="nucleotide sequence ID" value="NZ_JAKGBZ010000057.1"/>
</dbReference>
<proteinExistence type="predicted"/>
<keyword evidence="4 7" id="KW-0418">Kinase</keyword>
<evidence type="ECO:0000256" key="5">
    <source>
        <dbReference type="ARBA" id="ARBA00022840"/>
    </source>
</evidence>
<accession>A0ABS9E0N6</accession>
<dbReference type="CDD" id="cd01173">
    <property type="entry name" value="pyridoxal_pyridoxamine_kinase"/>
    <property type="match status" value="1"/>
</dbReference>
<evidence type="ECO:0000313" key="8">
    <source>
        <dbReference type="Proteomes" id="UP001521209"/>
    </source>
</evidence>
<organism evidence="7 8">
    <name type="scientific">Acidiphilium iwatense</name>
    <dbReference type="NCBI Taxonomy" id="768198"/>
    <lineage>
        <taxon>Bacteria</taxon>
        <taxon>Pseudomonadati</taxon>
        <taxon>Pseudomonadota</taxon>
        <taxon>Alphaproteobacteria</taxon>
        <taxon>Acetobacterales</taxon>
        <taxon>Acidocellaceae</taxon>
        <taxon>Acidiphilium</taxon>
    </lineage>
</organism>
<dbReference type="PANTHER" id="PTHR10534">
    <property type="entry name" value="PYRIDOXAL KINASE"/>
    <property type="match status" value="1"/>
</dbReference>
<dbReference type="InterPro" id="IPR013749">
    <property type="entry name" value="PM/HMP-P_kinase-1"/>
</dbReference>
<dbReference type="Pfam" id="PF08543">
    <property type="entry name" value="Phos_pyr_kin"/>
    <property type="match status" value="1"/>
</dbReference>
<keyword evidence="3" id="KW-0547">Nucleotide-binding</keyword>
<evidence type="ECO:0000256" key="1">
    <source>
        <dbReference type="ARBA" id="ARBA00012104"/>
    </source>
</evidence>
<protein>
    <recommendedName>
        <fullName evidence="1">pyridoxal kinase</fullName>
        <ecNumber evidence="1">2.7.1.35</ecNumber>
    </recommendedName>
</protein>
<dbReference type="Gene3D" id="3.40.1190.20">
    <property type="match status" value="1"/>
</dbReference>
<keyword evidence="5" id="KW-0067">ATP-binding</keyword>